<dbReference type="CDD" id="cd07731">
    <property type="entry name" value="ComA-like_MBL-fold"/>
    <property type="match status" value="1"/>
</dbReference>
<keyword evidence="3 6" id="KW-0812">Transmembrane</keyword>
<dbReference type="Pfam" id="PF03772">
    <property type="entry name" value="Competence"/>
    <property type="match status" value="1"/>
</dbReference>
<evidence type="ECO:0000256" key="6">
    <source>
        <dbReference type="SAM" id="Phobius"/>
    </source>
</evidence>
<dbReference type="InterPro" id="IPR001279">
    <property type="entry name" value="Metallo-B-lactamas"/>
</dbReference>
<reference evidence="9" key="2">
    <citation type="submission" date="2013-09" db="EMBL/GenBank/DDBJ databases">
        <authorList>
            <person name="Wang G."/>
            <person name="Yang Y."/>
            <person name="Su Y."/>
        </authorList>
    </citation>
    <scope>NUCLEOTIDE SEQUENCE</scope>
    <source>
        <strain evidence="9">ATCC 39006</strain>
    </source>
</reference>
<organism evidence="9 10">
    <name type="scientific">Serratia sp. (strain ATCC 39006)</name>
    <name type="common">Prodigiosinella confusarubida</name>
    <dbReference type="NCBI Taxonomy" id="104623"/>
    <lineage>
        <taxon>Bacteria</taxon>
        <taxon>Pseudomonadati</taxon>
        <taxon>Pseudomonadota</taxon>
        <taxon>Gammaproteobacteria</taxon>
        <taxon>Enterobacterales</taxon>
        <taxon>Pectobacteriaceae</taxon>
        <taxon>Prodigiosinella</taxon>
    </lineage>
</organism>
<dbReference type="InterPro" id="IPR004477">
    <property type="entry name" value="ComEC_N"/>
</dbReference>
<feature type="domain" description="Metallo-beta-lactamase" evidence="7">
    <location>
        <begin position="504"/>
        <end position="685"/>
    </location>
</feature>
<evidence type="ECO:0000256" key="2">
    <source>
        <dbReference type="ARBA" id="ARBA00022475"/>
    </source>
</evidence>
<evidence type="ECO:0000313" key="10">
    <source>
        <dbReference type="Proteomes" id="UP000017700"/>
    </source>
</evidence>
<dbReference type="OrthoDB" id="9761531at2"/>
<dbReference type="Gene3D" id="3.60.15.10">
    <property type="entry name" value="Ribonuclease Z/Hydroxyacylglutathione hydrolase-like"/>
    <property type="match status" value="1"/>
</dbReference>
<evidence type="ECO:0000259" key="7">
    <source>
        <dbReference type="SMART" id="SM00849"/>
    </source>
</evidence>
<dbReference type="SMART" id="SM00849">
    <property type="entry name" value="Lactamase_B"/>
    <property type="match status" value="1"/>
</dbReference>
<evidence type="ECO:0000256" key="5">
    <source>
        <dbReference type="ARBA" id="ARBA00023136"/>
    </source>
</evidence>
<dbReference type="Pfam" id="PF00753">
    <property type="entry name" value="Lactamase_B"/>
    <property type="match status" value="1"/>
</dbReference>
<protein>
    <submittedName>
        <fullName evidence="9">ComEC family protein</fullName>
    </submittedName>
</protein>
<feature type="transmembrane region" description="Helical" evidence="6">
    <location>
        <begin position="31"/>
        <end position="55"/>
    </location>
</feature>
<dbReference type="EMBL" id="CP025084">
    <property type="protein sequence ID" value="AUH05434.1"/>
    <property type="molecule type" value="Genomic_DNA"/>
</dbReference>
<dbReference type="NCBIfam" id="TIGR00361">
    <property type="entry name" value="ComEC_Rec2"/>
    <property type="match status" value="1"/>
</dbReference>
<reference evidence="9 10" key="1">
    <citation type="journal article" date="2013" name="Genome Announc.">
        <title>Draft genome sequence of Serratia sp. strain ATCC 39006, a model bacterium for analysis of the biosynthesis and regulation of prodigiosin, a carbapenem, and gas vesicles.</title>
        <authorList>
            <person name="Fineran P.C."/>
            <person name="Iglesias Cans M.C."/>
            <person name="Ramsay J.P."/>
            <person name="Wilf N.M."/>
            <person name="Cossyleon D."/>
            <person name="McNeil M.B."/>
            <person name="Williamson N.R."/>
            <person name="Monson R.E."/>
            <person name="Becher S.A."/>
            <person name="Stanton J.A."/>
            <person name="Brugger K."/>
            <person name="Brown S.D."/>
            <person name="Salmond G.P."/>
        </authorList>
    </citation>
    <scope>NUCLEOTIDE SEQUENCE [LARGE SCALE GENOMIC DNA]</scope>
    <source>
        <strain evidence="9">ATCC 39006</strain>
        <strain evidence="10">ATCC 39006 / SC 11482</strain>
    </source>
</reference>
<comment type="subcellular location">
    <subcellularLocation>
        <location evidence="1">Cell membrane</location>
        <topology evidence="1">Multi-pass membrane protein</topology>
    </subcellularLocation>
</comment>
<dbReference type="GO" id="GO:0030420">
    <property type="term" value="P:establishment of competence for transformation"/>
    <property type="evidence" value="ECO:0007669"/>
    <property type="project" value="InterPro"/>
</dbReference>
<accession>A0A2I5TLJ8</accession>
<proteinExistence type="predicted"/>
<keyword evidence="10" id="KW-1185">Reference proteome</keyword>
<dbReference type="NCBIfam" id="NF008580">
    <property type="entry name" value="PRK11539.1"/>
    <property type="match status" value="1"/>
</dbReference>
<evidence type="ECO:0000256" key="3">
    <source>
        <dbReference type="ARBA" id="ARBA00022692"/>
    </source>
</evidence>
<evidence type="ECO:0000256" key="1">
    <source>
        <dbReference type="ARBA" id="ARBA00004651"/>
    </source>
</evidence>
<evidence type="ECO:0000313" key="8">
    <source>
        <dbReference type="EMBL" id="AUH01113.1"/>
    </source>
</evidence>
<dbReference type="Proteomes" id="UP000233778">
    <property type="component" value="Chromosome"/>
</dbReference>
<dbReference type="STRING" id="104623.Ser39006_02366"/>
<dbReference type="PANTHER" id="PTHR30619:SF1">
    <property type="entry name" value="RECOMBINATION PROTEIN 2"/>
    <property type="match status" value="1"/>
</dbReference>
<keyword evidence="2" id="KW-1003">Cell membrane</keyword>
<dbReference type="NCBIfam" id="TIGR00360">
    <property type="entry name" value="ComEC_N-term"/>
    <property type="match status" value="1"/>
</dbReference>
<dbReference type="InterPro" id="IPR036866">
    <property type="entry name" value="RibonucZ/Hydroxyglut_hydro"/>
</dbReference>
<dbReference type="InterPro" id="IPR004797">
    <property type="entry name" value="Competence_ComEC/Rec2"/>
</dbReference>
<dbReference type="KEGG" id="serq:CWC46_15575"/>
<dbReference type="KEGG" id="sera:Ser39006_015580"/>
<dbReference type="InterPro" id="IPR035681">
    <property type="entry name" value="ComA-like_MBL"/>
</dbReference>
<feature type="transmembrane region" description="Helical" evidence="6">
    <location>
        <begin position="304"/>
        <end position="321"/>
    </location>
</feature>
<dbReference type="GO" id="GO:0005886">
    <property type="term" value="C:plasma membrane"/>
    <property type="evidence" value="ECO:0007669"/>
    <property type="project" value="UniProtKB-SubCell"/>
</dbReference>
<reference evidence="8 11" key="3">
    <citation type="submission" date="2017-11" db="EMBL/GenBank/DDBJ databases">
        <title>Complete genome sequence of Serratia sp. ATCC 39006 LacA.</title>
        <authorList>
            <person name="Hampton H.G."/>
            <person name="Jackson S.A."/>
            <person name="Jauregui R."/>
            <person name="Poulter G.T.M."/>
            <person name="Salmond G.P.C."/>
            <person name="Fineran P.C."/>
        </authorList>
    </citation>
    <scope>NUCLEOTIDE SEQUENCE [LARGE SCALE GENOMIC DNA]</scope>
    <source>
        <strain evidence="8 11">ATCC 39006</strain>
    </source>
</reference>
<name>A0A2I5TLJ8_SERS3</name>
<feature type="transmembrane region" description="Helical" evidence="6">
    <location>
        <begin position="255"/>
        <end position="274"/>
    </location>
</feature>
<dbReference type="PANTHER" id="PTHR30619">
    <property type="entry name" value="DNA INTERNALIZATION/COMPETENCE PROTEIN COMEC/REC2"/>
    <property type="match status" value="1"/>
</dbReference>
<feature type="transmembrane region" description="Helical" evidence="6">
    <location>
        <begin position="358"/>
        <end position="380"/>
    </location>
</feature>
<gene>
    <name evidence="8" type="ORF">CWC46_15575</name>
    <name evidence="9" type="ORF">Ser39006_015580</name>
</gene>
<evidence type="ECO:0000256" key="4">
    <source>
        <dbReference type="ARBA" id="ARBA00022989"/>
    </source>
</evidence>
<dbReference type="SUPFAM" id="SSF56281">
    <property type="entry name" value="Metallo-hydrolase/oxidoreductase"/>
    <property type="match status" value="1"/>
</dbReference>
<evidence type="ECO:0000313" key="9">
    <source>
        <dbReference type="EMBL" id="AUH05434.1"/>
    </source>
</evidence>
<feature type="transmembrane region" description="Helical" evidence="6">
    <location>
        <begin position="451"/>
        <end position="469"/>
    </location>
</feature>
<dbReference type="RefSeq" id="WP_037380882.1">
    <property type="nucleotide sequence ID" value="NZ_CP025084.1"/>
</dbReference>
<keyword evidence="4 6" id="KW-1133">Transmembrane helix</keyword>
<dbReference type="EMBL" id="CP025085">
    <property type="protein sequence ID" value="AUH01113.1"/>
    <property type="molecule type" value="Genomic_DNA"/>
</dbReference>
<feature type="transmembrane region" description="Helical" evidence="6">
    <location>
        <begin position="221"/>
        <end position="243"/>
    </location>
</feature>
<dbReference type="InterPro" id="IPR052159">
    <property type="entry name" value="Competence_DNA_uptake"/>
</dbReference>
<dbReference type="Proteomes" id="UP000017700">
    <property type="component" value="Chromosome"/>
</dbReference>
<dbReference type="AlphaFoldDB" id="A0A2I5TLJ8"/>
<keyword evidence="5 6" id="KW-0472">Membrane</keyword>
<sequence>MSLNQLAVTLVVGTLPLLVLPRIPDTGTLMLLLPLLLLVRTRFYVVGLVAVGVFWSSYSARMTLGQIDAFSVKPVTAQVSISSMRFAKAGIETPEVRVWQVNQRWIFPPLYVRLNAMPPMTDWCGGQQWQMRLRLRPAHSRLNEGGFDRQRWALAHRQLFTGRVLSAEVVSADCSLRQRLIARIEQQTASLPWRSILLALAVGEMATLADETRILLQHTGTMHLMVISGLHVALAALFGWGIARAIQYSFPPRWVGYRFPLTFGWLVAWGYVALAGANPPAVRAALALSVWTLLRLRGISCSPWQVWLWCVALILFSDPLSILSDSFWLSCLAVASLIFWYQWAPLPIRFQRDKRWFLLRWLHLQWGITLLLLPLQIVLFHGMSLTSLPANLWAVPLVSFISTPLILLALPLTGVLDIGAGVWWLADRSLALVFAPLTVVQDGWWDRGADFLAFSAFGWGAVIIWRFAWWRQYPVSIGALLLFVLVRPKPPSPDWRVDMLDVGHGLAVVIERQGKAILYDTGNRWEGGDMVSREILPYLKWRGLQLEKIIISHSHLDHIGGLQTLQRIFPTIPVYSPLRQHNHLPCVRGQQWRWQTLTFSVLWPPSRVQSAGNNDSCVVRIDDGRHRVLLTGDLEAEAEAELLKNQRTLLAAEVLQAPHHGSSTSSSPPFIRAVGATTILASAARYSPWRLPSAKIVRRYRDYGYQWADTATFGQLSVRFFNDSWRILRYRRDISPRWFHRWFGGSRDNE</sequence>
<evidence type="ECO:0000313" key="11">
    <source>
        <dbReference type="Proteomes" id="UP000233778"/>
    </source>
</evidence>
<reference evidence="9" key="4">
    <citation type="submission" date="2017-11" db="EMBL/GenBank/DDBJ databases">
        <title>Complete genome sequence of Serratia sp. ATCC 39006.</title>
        <authorList>
            <person name="Hampton H.G."/>
            <person name="Jackson S.A."/>
            <person name="Jauregui R."/>
            <person name="Poulter G.T.M."/>
            <person name="Salmond G.P.C."/>
            <person name="Fineran P.C."/>
        </authorList>
    </citation>
    <scope>NUCLEOTIDE SEQUENCE</scope>
    <source>
        <strain evidence="9">ATCC 39006</strain>
    </source>
</reference>
<feature type="transmembrane region" description="Helical" evidence="6">
    <location>
        <begin position="327"/>
        <end position="346"/>
    </location>
</feature>